<comment type="subcellular location">
    <subcellularLocation>
        <location evidence="1">Cell membrane</location>
        <topology evidence="1">Multi-pass membrane protein</topology>
    </subcellularLocation>
</comment>
<organism evidence="20 21">
    <name type="scientific">Limulus polyphemus</name>
    <name type="common">Atlantic horseshoe crab</name>
    <dbReference type="NCBI Taxonomy" id="6850"/>
    <lineage>
        <taxon>Eukaryota</taxon>
        <taxon>Metazoa</taxon>
        <taxon>Ecdysozoa</taxon>
        <taxon>Arthropoda</taxon>
        <taxon>Chelicerata</taxon>
        <taxon>Merostomata</taxon>
        <taxon>Xiphosura</taxon>
        <taxon>Limulidae</taxon>
        <taxon>Limulus</taxon>
    </lineage>
</organism>
<dbReference type="PANTHER" id="PTHR11827:SF73">
    <property type="entry name" value="KAZACHOC, ISOFORM G"/>
    <property type="match status" value="1"/>
</dbReference>
<keyword evidence="5" id="KW-0597">Phosphoprotein</keyword>
<feature type="compositionally biased region" description="Low complexity" evidence="16">
    <location>
        <begin position="991"/>
        <end position="1004"/>
    </location>
</feature>
<name>A0ABM1BES9_LIMPO</name>
<feature type="compositionally biased region" description="Polar residues" evidence="16">
    <location>
        <begin position="1013"/>
        <end position="1022"/>
    </location>
</feature>
<evidence type="ECO:0000256" key="15">
    <source>
        <dbReference type="ARBA" id="ARBA00047825"/>
    </source>
</evidence>
<dbReference type="PANTHER" id="PTHR11827">
    <property type="entry name" value="SOLUTE CARRIER FAMILY 12, CATION COTRANSPORTERS"/>
    <property type="match status" value="1"/>
</dbReference>
<feature type="region of interest" description="Disordered" evidence="16">
    <location>
        <begin position="955"/>
        <end position="1037"/>
    </location>
</feature>
<keyword evidence="10" id="KW-0406">Ion transport</keyword>
<evidence type="ECO:0000256" key="5">
    <source>
        <dbReference type="ARBA" id="ARBA00022553"/>
    </source>
</evidence>
<dbReference type="InterPro" id="IPR004841">
    <property type="entry name" value="AA-permease/SLC12A_dom"/>
</dbReference>
<dbReference type="GeneID" id="106464908"/>
<feature type="transmembrane region" description="Helical" evidence="17">
    <location>
        <begin position="605"/>
        <end position="629"/>
    </location>
</feature>
<feature type="domain" description="Amino acid permease/ SLC12A" evidence="18">
    <location>
        <begin position="392"/>
        <end position="686"/>
    </location>
</feature>
<feature type="domain" description="SLC12A transporter C-terminal" evidence="19">
    <location>
        <begin position="818"/>
        <end position="952"/>
    </location>
</feature>
<evidence type="ECO:0000256" key="3">
    <source>
        <dbReference type="ARBA" id="ARBA00022475"/>
    </source>
</evidence>
<feature type="transmembrane region" description="Helical" evidence="17">
    <location>
        <begin position="212"/>
        <end position="229"/>
    </location>
</feature>
<evidence type="ECO:0000256" key="9">
    <source>
        <dbReference type="ARBA" id="ARBA00022989"/>
    </source>
</evidence>
<proteinExistence type="inferred from homology"/>
<feature type="transmembrane region" description="Helical" evidence="17">
    <location>
        <begin position="276"/>
        <end position="297"/>
    </location>
</feature>
<comment type="similarity">
    <text evidence="14">Belongs to the SLC12A transporter family. K/Cl co-transporter subfamily.</text>
</comment>
<feature type="transmembrane region" description="Helical" evidence="17">
    <location>
        <begin position="250"/>
        <end position="270"/>
    </location>
</feature>
<evidence type="ECO:0000256" key="17">
    <source>
        <dbReference type="SAM" id="Phobius"/>
    </source>
</evidence>
<keyword evidence="7" id="KW-0769">Symport</keyword>
<comment type="catalytic activity">
    <reaction evidence="15">
        <text>K(+)(in) + chloride(in) = K(+)(out) + chloride(out)</text>
        <dbReference type="Rhea" id="RHEA:72427"/>
        <dbReference type="ChEBI" id="CHEBI:17996"/>
        <dbReference type="ChEBI" id="CHEBI:29103"/>
    </reaction>
</comment>
<dbReference type="InterPro" id="IPR018491">
    <property type="entry name" value="SLC12_C"/>
</dbReference>
<evidence type="ECO:0000256" key="4">
    <source>
        <dbReference type="ARBA" id="ARBA00022538"/>
    </source>
</evidence>
<feature type="region of interest" description="Disordered" evidence="16">
    <location>
        <begin position="1"/>
        <end position="39"/>
    </location>
</feature>
<evidence type="ECO:0000256" key="2">
    <source>
        <dbReference type="ARBA" id="ARBA00022448"/>
    </source>
</evidence>
<feature type="transmembrane region" description="Helical" evidence="17">
    <location>
        <begin position="571"/>
        <end position="593"/>
    </location>
</feature>
<keyword evidence="11 17" id="KW-0472">Membrane</keyword>
<evidence type="ECO:0000313" key="20">
    <source>
        <dbReference type="Proteomes" id="UP000694941"/>
    </source>
</evidence>
<feature type="domain" description="SLC12A transporter C-terminal" evidence="19">
    <location>
        <begin position="702"/>
        <end position="797"/>
    </location>
</feature>
<feature type="transmembrane region" description="Helical" evidence="17">
    <location>
        <begin position="123"/>
        <end position="145"/>
    </location>
</feature>
<dbReference type="Pfam" id="PF00324">
    <property type="entry name" value="AA_permease"/>
    <property type="match status" value="2"/>
</dbReference>
<keyword evidence="3" id="KW-1003">Cell membrane</keyword>
<feature type="transmembrane region" description="Helical" evidence="17">
    <location>
        <begin position="403"/>
        <end position="427"/>
    </location>
</feature>
<feature type="transmembrane region" description="Helical" evidence="17">
    <location>
        <begin position="447"/>
        <end position="466"/>
    </location>
</feature>
<sequence>MATRFTVIRPEENKLSSGDKNYGSTTLDKSYARESDEVNENSVDLNINDYDGQQEENQPIFIDGSLSGYERNMYLFHEEMPERPTVATLLNSLANYNVTIPSVSDQDAKMVPKKANLGTLAGVYFPCIQNIFGVIFFIRLVWIVGTAGVPQAFLVVFLCCCVTFATCISLSAIATNGIVPAGGAYFMISRALGPEFGGAVGILFYLATSVAGAMYITGAVEILLVYLVPQLSLFGDFRQDPQIMYHNFRVYGTILLILMGIIVYIGVAFISKFAPVALFCVIVSILCVYIGIFVNIYGSKNFNICVLGDRLLSSMSNAVCSKEKNVTGSLYNIYCHSLNETYEECDPYFMEHEVHVVQAIPGLASGVFKDNLLAYYRHKGDLVSRTTEREAASSYGQNTYNQVLVDITTTFTLFVAIFFPSCTGLMAGSNRSGDLEDASKSIPSGTLAAQLTTSFVYLTGVLLFGATSDNLFLRDKFGESVGGDLAVAVLAWPHPMVIKIGSFLSTVGAGLQSLTGAPRLMQAIAKDQIIPFLNVFSYSSSKNEPTRALFLTLGICELGILIGNLDYIAPILTMFFLMCYMFVNLACTLQSLLRTPNWRPRFKYYHWSLSLLGVILCLVVMFLSSWYYALVAMAIAGCIYKYIEYRGAEKEWGDGIRGLALSAARYSLLRLEEGPPHTKNWRPQLLVLCKLNEDLTPKYRKLFTFASQLKAGKGLTLVSSVLEGAYRKMYSESQAAKLSLKKTMDEEKVKGFSEVVVTNNVTDGICHLIQTSGLGGLKHNTVILGWPYGWRQSPEEKTWRVFLDTIRIVSASKNALLVPKGITMFPESTEKVSGHIDVWWIVHDGGLLMLLPFLLKQHKTWKNCKLRIFTVAQMEDNSIQMKKDLATFIYHLRIEAEVEVVEMMDSDISAYTYERTLMMEQRTEMIKQLRLNRKETLNVVQNIVDSHHQPVRQSGVKVRFSELPPHESELQDVTNYNSSKEDEISKRDNRSAGGFSSLSSPSHGINEDLPSPAHSSPSQANQHYEENNEQVANSSSSDSFDKLLYIRPDEANVRRMHTAVKLNEVIVTKSHSAQLVIINLPGPPKMQKAEANYMEFLEVLTEGLDRVLMVRGGGREVITIYS</sequence>
<dbReference type="Pfam" id="PF03522">
    <property type="entry name" value="SLC12"/>
    <property type="match status" value="3"/>
</dbReference>
<keyword evidence="4" id="KW-0633">Potassium transport</keyword>
<protein>
    <submittedName>
        <fullName evidence="21">Solute carrier family 12 member 4-like isoform X1</fullName>
    </submittedName>
</protein>
<dbReference type="NCBIfam" id="TIGR00930">
    <property type="entry name" value="2a30"/>
    <property type="match status" value="1"/>
</dbReference>
<evidence type="ECO:0000256" key="10">
    <source>
        <dbReference type="ARBA" id="ARBA00023065"/>
    </source>
</evidence>
<feature type="transmembrane region" description="Helical" evidence="17">
    <location>
        <begin position="548"/>
        <end position="565"/>
    </location>
</feature>
<accession>A0ABM1BES9</accession>
<feature type="transmembrane region" description="Helical" evidence="17">
    <location>
        <begin position="151"/>
        <end position="173"/>
    </location>
</feature>
<evidence type="ECO:0000256" key="8">
    <source>
        <dbReference type="ARBA" id="ARBA00022958"/>
    </source>
</evidence>
<feature type="domain" description="SLC12A transporter C-terminal" evidence="19">
    <location>
        <begin position="1040"/>
        <end position="1122"/>
    </location>
</feature>
<keyword evidence="8" id="KW-0630">Potassium</keyword>
<keyword evidence="12" id="KW-0325">Glycoprotein</keyword>
<dbReference type="Proteomes" id="UP000694941">
    <property type="component" value="Unplaced"/>
</dbReference>
<evidence type="ECO:0000256" key="12">
    <source>
        <dbReference type="ARBA" id="ARBA00023180"/>
    </source>
</evidence>
<evidence type="ECO:0000256" key="7">
    <source>
        <dbReference type="ARBA" id="ARBA00022847"/>
    </source>
</evidence>
<evidence type="ECO:0000259" key="19">
    <source>
        <dbReference type="Pfam" id="PF03522"/>
    </source>
</evidence>
<keyword evidence="20" id="KW-1185">Reference proteome</keyword>
<gene>
    <name evidence="21" type="primary">LOC106464908</name>
</gene>
<dbReference type="Gene3D" id="1.20.1740.10">
    <property type="entry name" value="Amino acid/polyamine transporter I"/>
    <property type="match status" value="1"/>
</dbReference>
<dbReference type="InterPro" id="IPR004842">
    <property type="entry name" value="SLC12A_fam"/>
</dbReference>
<keyword evidence="6 17" id="KW-0812">Transmembrane</keyword>
<keyword evidence="9 17" id="KW-1133">Transmembrane helix</keyword>
<keyword evidence="2" id="KW-0813">Transport</keyword>
<dbReference type="InterPro" id="IPR000076">
    <property type="entry name" value="KCL_cotranspt"/>
</dbReference>
<evidence type="ECO:0000256" key="16">
    <source>
        <dbReference type="SAM" id="MobiDB-lite"/>
    </source>
</evidence>
<feature type="compositionally biased region" description="Polar residues" evidence="16">
    <location>
        <begin position="15"/>
        <end position="28"/>
    </location>
</feature>
<feature type="compositionally biased region" description="Basic and acidic residues" evidence="16">
    <location>
        <begin position="979"/>
        <end position="990"/>
    </location>
</feature>
<feature type="transmembrane region" description="Helical" evidence="17">
    <location>
        <begin position="185"/>
        <end position="206"/>
    </location>
</feature>
<evidence type="ECO:0000259" key="18">
    <source>
        <dbReference type="Pfam" id="PF00324"/>
    </source>
</evidence>
<evidence type="ECO:0000256" key="13">
    <source>
        <dbReference type="ARBA" id="ARBA00023214"/>
    </source>
</evidence>
<evidence type="ECO:0000256" key="6">
    <source>
        <dbReference type="ARBA" id="ARBA00022692"/>
    </source>
</evidence>
<dbReference type="PRINTS" id="PR01081">
    <property type="entry name" value="KCLTRNSPORT"/>
</dbReference>
<evidence type="ECO:0000256" key="1">
    <source>
        <dbReference type="ARBA" id="ARBA00004651"/>
    </source>
</evidence>
<evidence type="ECO:0000256" key="11">
    <source>
        <dbReference type="ARBA" id="ARBA00023136"/>
    </source>
</evidence>
<evidence type="ECO:0000313" key="21">
    <source>
        <dbReference type="RefSeq" id="XP_013780534.1"/>
    </source>
</evidence>
<keyword evidence="13" id="KW-0868">Chloride</keyword>
<evidence type="ECO:0000256" key="14">
    <source>
        <dbReference type="ARBA" id="ARBA00046331"/>
    </source>
</evidence>
<feature type="domain" description="Amino acid permease/ SLC12A" evidence="18">
    <location>
        <begin position="123"/>
        <end position="301"/>
    </location>
</feature>
<reference evidence="21" key="1">
    <citation type="submission" date="2025-08" db="UniProtKB">
        <authorList>
            <consortium name="RefSeq"/>
        </authorList>
    </citation>
    <scope>IDENTIFICATION</scope>
    <source>
        <tissue evidence="21">Muscle</tissue>
    </source>
</reference>
<dbReference type="RefSeq" id="XP_013780534.1">
    <property type="nucleotide sequence ID" value="XM_013925080.2"/>
</dbReference>